<gene>
    <name evidence="1" type="ORF">DVG78_28095</name>
</gene>
<comment type="caution">
    <text evidence="1">The sequence shown here is derived from an EMBL/GenBank/DDBJ whole genome shotgun (WGS) entry which is preliminary data.</text>
</comment>
<proteinExistence type="predicted"/>
<organism evidence="1 2">
    <name type="scientific">Runella aurantiaca</name>
    <dbReference type="NCBI Taxonomy" id="2282308"/>
    <lineage>
        <taxon>Bacteria</taxon>
        <taxon>Pseudomonadati</taxon>
        <taxon>Bacteroidota</taxon>
        <taxon>Cytophagia</taxon>
        <taxon>Cytophagales</taxon>
        <taxon>Spirosomataceae</taxon>
        <taxon>Runella</taxon>
    </lineage>
</organism>
<evidence type="ECO:0000313" key="2">
    <source>
        <dbReference type="Proteomes" id="UP000253141"/>
    </source>
</evidence>
<reference evidence="1 2" key="1">
    <citation type="submission" date="2018-07" db="EMBL/GenBank/DDBJ databases">
        <title>Genome analysis of Runella aurantiaca.</title>
        <authorList>
            <person name="Yang X."/>
        </authorList>
    </citation>
    <scope>NUCLEOTIDE SEQUENCE [LARGE SCALE GENOMIC DNA]</scope>
    <source>
        <strain evidence="1 2">YX9</strain>
    </source>
</reference>
<sequence length="96" mass="10975">MRTKIDVDLVKRDSTTFDEMQLLRRLGFYWPARFSLSANNVFKPMVYAGIGEKDSGMVYLQKAADLDVIHSDVSVNPSFKICQKHSIFRMLLASLT</sequence>
<name>A0A369I118_9BACT</name>
<dbReference type="Proteomes" id="UP000253141">
    <property type="component" value="Unassembled WGS sequence"/>
</dbReference>
<dbReference type="AlphaFoldDB" id="A0A369I118"/>
<dbReference type="EMBL" id="QPIW01000040">
    <property type="protein sequence ID" value="RDB02580.1"/>
    <property type="molecule type" value="Genomic_DNA"/>
</dbReference>
<accession>A0A369I118</accession>
<keyword evidence="2" id="KW-1185">Reference proteome</keyword>
<protein>
    <submittedName>
        <fullName evidence="1">Uncharacterized protein</fullName>
    </submittedName>
</protein>
<evidence type="ECO:0000313" key="1">
    <source>
        <dbReference type="EMBL" id="RDB02580.1"/>
    </source>
</evidence>